<dbReference type="EMBL" id="BMNQ01000004">
    <property type="protein sequence ID" value="GGJ86212.1"/>
    <property type="molecule type" value="Genomic_DNA"/>
</dbReference>
<name>A0A917PP80_9BACI</name>
<evidence type="ECO:0000313" key="2">
    <source>
        <dbReference type="EMBL" id="GGJ86212.1"/>
    </source>
</evidence>
<proteinExistence type="predicted"/>
<evidence type="ECO:0000259" key="1">
    <source>
        <dbReference type="Pfam" id="PF06378"/>
    </source>
</evidence>
<reference evidence="2" key="2">
    <citation type="submission" date="2020-09" db="EMBL/GenBank/DDBJ databases">
        <authorList>
            <person name="Sun Q."/>
            <person name="Ohkuma M."/>
        </authorList>
    </citation>
    <scope>NUCLEOTIDE SEQUENCE</scope>
    <source>
        <strain evidence="2">JCM 12580</strain>
    </source>
</reference>
<organism evidence="2 3">
    <name type="scientific">Lentibacillus kapialis</name>
    <dbReference type="NCBI Taxonomy" id="340214"/>
    <lineage>
        <taxon>Bacteria</taxon>
        <taxon>Bacillati</taxon>
        <taxon>Bacillota</taxon>
        <taxon>Bacilli</taxon>
        <taxon>Bacillales</taxon>
        <taxon>Bacillaceae</taxon>
        <taxon>Lentibacillus</taxon>
    </lineage>
</organism>
<feature type="domain" description="SSAP RNA binding" evidence="1">
    <location>
        <begin position="4"/>
        <end position="151"/>
    </location>
</feature>
<dbReference type="InterPro" id="IPR009425">
    <property type="entry name" value="DSRM_SSAP"/>
</dbReference>
<keyword evidence="3" id="KW-1185">Reference proteome</keyword>
<gene>
    <name evidence="2" type="ORF">GCM10007063_05900</name>
</gene>
<comment type="caution">
    <text evidence="2">The sequence shown here is derived from an EMBL/GenBank/DDBJ whole genome shotgun (WGS) entry which is preliminary data.</text>
</comment>
<dbReference type="Proteomes" id="UP000658382">
    <property type="component" value="Unassembled WGS sequence"/>
</dbReference>
<dbReference type="AlphaFoldDB" id="A0A917PP80"/>
<accession>A0A917PP80</accession>
<evidence type="ECO:0000313" key="3">
    <source>
        <dbReference type="Proteomes" id="UP000658382"/>
    </source>
</evidence>
<reference evidence="2" key="1">
    <citation type="journal article" date="2014" name="Int. J. Syst. Evol. Microbiol.">
        <title>Complete genome sequence of Corynebacterium casei LMG S-19264T (=DSM 44701T), isolated from a smear-ripened cheese.</title>
        <authorList>
            <consortium name="US DOE Joint Genome Institute (JGI-PGF)"/>
            <person name="Walter F."/>
            <person name="Albersmeier A."/>
            <person name="Kalinowski J."/>
            <person name="Ruckert C."/>
        </authorList>
    </citation>
    <scope>NUCLEOTIDE SEQUENCE</scope>
    <source>
        <strain evidence="2">JCM 12580</strain>
    </source>
</reference>
<dbReference type="RefSeq" id="WP_188631577.1">
    <property type="nucleotide sequence ID" value="NZ_BMNQ01000004.1"/>
</dbReference>
<protein>
    <recommendedName>
        <fullName evidence="1">SSAP RNA binding domain-containing protein</fullName>
    </recommendedName>
</protein>
<dbReference type="Pfam" id="PF06378">
    <property type="entry name" value="SSAP_Sak"/>
    <property type="match status" value="1"/>
</dbReference>
<sequence length="216" mass="24741">MALKSFDELFKLDLTDEVAKRPVKKNSNLTLDYLEWANCIKLLHENGAETVKYGMNKNENNYPCFFNHNGEAPFVSVWVEIDGERYEEDYPVVNGIYVVNQPNQLDINKAKQRGFVKAVAINTGLGLGLWIKEEQVLNNDKEVQKEMNKDEGKSLNDQITKLFAQSLQKVGTKEHLYDMLQSSKDEVSKLYRSNDHSAKKILIGQLEVILNDNVNE</sequence>